<dbReference type="AlphaFoldDB" id="Q0CFF0"/>
<dbReference type="InterPro" id="IPR053143">
    <property type="entry name" value="Arylsulfate_ST"/>
</dbReference>
<dbReference type="Proteomes" id="UP000007963">
    <property type="component" value="Unassembled WGS sequence"/>
</dbReference>
<dbReference type="VEuPathDB" id="FungiDB:ATEG_07584"/>
<accession>Q0CFF0</accession>
<dbReference type="GO" id="GO:0004062">
    <property type="term" value="F:aryl sulfotransferase activity"/>
    <property type="evidence" value="ECO:0007669"/>
    <property type="project" value="InterPro"/>
</dbReference>
<dbReference type="PANTHER" id="PTHR35340">
    <property type="entry name" value="PQQ ENZYME REPEAT PROTEIN-RELATED"/>
    <property type="match status" value="1"/>
</dbReference>
<organism evidence="1 2">
    <name type="scientific">Aspergillus terreus (strain NIH 2624 / FGSC A1156)</name>
    <dbReference type="NCBI Taxonomy" id="341663"/>
    <lineage>
        <taxon>Eukaryota</taxon>
        <taxon>Fungi</taxon>
        <taxon>Dikarya</taxon>
        <taxon>Ascomycota</taxon>
        <taxon>Pezizomycotina</taxon>
        <taxon>Eurotiomycetes</taxon>
        <taxon>Eurotiomycetidae</taxon>
        <taxon>Eurotiales</taxon>
        <taxon>Aspergillaceae</taxon>
        <taxon>Aspergillus</taxon>
        <taxon>Aspergillus subgen. Circumdati</taxon>
    </lineage>
</organism>
<reference evidence="2" key="1">
    <citation type="submission" date="2005-09" db="EMBL/GenBank/DDBJ databases">
        <title>Annotation of the Aspergillus terreus NIH2624 genome.</title>
        <authorList>
            <person name="Birren B.W."/>
            <person name="Lander E.S."/>
            <person name="Galagan J.E."/>
            <person name="Nusbaum C."/>
            <person name="Devon K."/>
            <person name="Henn M."/>
            <person name="Ma L.-J."/>
            <person name="Jaffe D.B."/>
            <person name="Butler J."/>
            <person name="Alvarez P."/>
            <person name="Gnerre S."/>
            <person name="Grabherr M."/>
            <person name="Kleber M."/>
            <person name="Mauceli E.W."/>
            <person name="Brockman W."/>
            <person name="Rounsley S."/>
            <person name="Young S.K."/>
            <person name="LaButti K."/>
            <person name="Pushparaj V."/>
            <person name="DeCaprio D."/>
            <person name="Crawford M."/>
            <person name="Koehrsen M."/>
            <person name="Engels R."/>
            <person name="Montgomery P."/>
            <person name="Pearson M."/>
            <person name="Howarth C."/>
            <person name="Larson L."/>
            <person name="Luoma S."/>
            <person name="White J."/>
            <person name="Alvarado L."/>
            <person name="Kodira C.D."/>
            <person name="Zeng Q."/>
            <person name="Oleary S."/>
            <person name="Yandava C."/>
            <person name="Denning D.W."/>
            <person name="Nierman W.C."/>
            <person name="Milne T."/>
            <person name="Madden K."/>
        </authorList>
    </citation>
    <scope>NUCLEOTIDE SEQUENCE [LARGE SCALE GENOMIC DNA]</scope>
    <source>
        <strain evidence="2">NIH 2624 / FGSC A1156</strain>
    </source>
</reference>
<dbReference type="PANTHER" id="PTHR35340:SF5">
    <property type="entry name" value="ASST-DOMAIN-CONTAINING PROTEIN"/>
    <property type="match status" value="1"/>
</dbReference>
<evidence type="ECO:0000313" key="2">
    <source>
        <dbReference type="Proteomes" id="UP000007963"/>
    </source>
</evidence>
<dbReference type="InterPro" id="IPR011047">
    <property type="entry name" value="Quinoprotein_ADH-like_sf"/>
</dbReference>
<dbReference type="HOGENOM" id="CLU_756538_0_0_1"/>
<dbReference type="GeneID" id="4322727"/>
<proteinExistence type="predicted"/>
<gene>
    <name evidence="1" type="ORF">ATEG_07584</name>
</gene>
<evidence type="ECO:0000313" key="1">
    <source>
        <dbReference type="EMBL" id="EAU31846.1"/>
    </source>
</evidence>
<protein>
    <submittedName>
        <fullName evidence="1">Uncharacterized protein</fullName>
    </submittedName>
</protein>
<dbReference type="Pfam" id="PF05935">
    <property type="entry name" value="Arylsulfotrans"/>
    <property type="match status" value="1"/>
</dbReference>
<dbReference type="InterPro" id="IPR010262">
    <property type="entry name" value="Arylsulfotransferase_bact"/>
</dbReference>
<dbReference type="eggNOG" id="ENOG502SHMI">
    <property type="taxonomic scope" value="Eukaryota"/>
</dbReference>
<name>Q0CFF0_ASPTN</name>
<dbReference type="InterPro" id="IPR015943">
    <property type="entry name" value="WD40/YVTN_repeat-like_dom_sf"/>
</dbReference>
<dbReference type="Gene3D" id="2.130.10.10">
    <property type="entry name" value="YVTN repeat-like/Quinoprotein amine dehydrogenase"/>
    <property type="match status" value="1"/>
</dbReference>
<dbReference type="OMA" id="SWRAIDH"/>
<dbReference type="EMBL" id="CH476604">
    <property type="protein sequence ID" value="EAU31846.1"/>
    <property type="molecule type" value="Genomic_DNA"/>
</dbReference>
<sequence length="457" mass="50643">MSGKHKQNNDGHTYHLDIPYSYTCMLFDLRGIPISLSERHLTPYQLRALSAISVSYRGSTAACRSRGLGLRGVDAKKVAPGYVLYTPLTSNTAHLVSTTGEEVHKWDLPYRAGRHARILPDGNLAYNGVHPDGPRLFPMWAKYRGGIMMQVSPEGQVLREYHDPRAHHDQNHLDDGTLLYTTLEPLTAEEAAGVRGGIPHSEAPGGTVYADCIKLVDPWRTSNKSSSADFESRSEAGTTGGGAKLLWSWRAVDHLDPERFPLLAHYPREHWPLINSVSFASDGNIIASLRSTSGVIVISRQTGEVLWHLAPPVVSQQHCAHELPSGEILVFDNGVFRPGVSVPFSRAIIVSRETKAVRWEYKDPSTGGLGFFTPFMGSAQKLKNGNVLLCEAATGRILEVTETGETVWEFVVPQLSDYKGVMSADELEKMERMGFAYESNAIFRAYKYLPEEVPWLK</sequence>
<dbReference type="OrthoDB" id="202289at2759"/>
<dbReference type="SUPFAM" id="SSF50998">
    <property type="entry name" value="Quinoprotein alcohol dehydrogenase-like"/>
    <property type="match status" value="1"/>
</dbReference>
<dbReference type="RefSeq" id="XP_001216205.1">
    <property type="nucleotide sequence ID" value="XM_001216205.1"/>
</dbReference>